<reference evidence="4" key="1">
    <citation type="journal article" date="2019" name="Int. J. Syst. Evol. Microbiol.">
        <title>The Global Catalogue of Microorganisms (GCM) 10K type strain sequencing project: providing services to taxonomists for standard genome sequencing and annotation.</title>
        <authorList>
            <consortium name="The Broad Institute Genomics Platform"/>
            <consortium name="The Broad Institute Genome Sequencing Center for Infectious Disease"/>
            <person name="Wu L."/>
            <person name="Ma J."/>
        </authorList>
    </citation>
    <scope>NUCLEOTIDE SEQUENCE [LARGE SCALE GENOMIC DNA]</scope>
    <source>
        <strain evidence="4">KCTC 32998</strain>
    </source>
</reference>
<feature type="region of interest" description="Disordered" evidence="1">
    <location>
        <begin position="761"/>
        <end position="788"/>
    </location>
</feature>
<dbReference type="EMBL" id="BMZI01000002">
    <property type="protein sequence ID" value="GHB12977.1"/>
    <property type="molecule type" value="Genomic_DNA"/>
</dbReference>
<evidence type="ECO:0000313" key="4">
    <source>
        <dbReference type="Proteomes" id="UP000646745"/>
    </source>
</evidence>
<feature type="transmembrane region" description="Helical" evidence="2">
    <location>
        <begin position="108"/>
        <end position="130"/>
    </location>
</feature>
<dbReference type="RefSeq" id="WP_189443433.1">
    <property type="nucleotide sequence ID" value="NZ_BMZI01000002.1"/>
</dbReference>
<organism evidence="3 4">
    <name type="scientific">Salinicola rhizosphaerae</name>
    <dbReference type="NCBI Taxonomy" id="1443141"/>
    <lineage>
        <taxon>Bacteria</taxon>
        <taxon>Pseudomonadati</taxon>
        <taxon>Pseudomonadota</taxon>
        <taxon>Gammaproteobacteria</taxon>
        <taxon>Oceanospirillales</taxon>
        <taxon>Halomonadaceae</taxon>
        <taxon>Salinicola</taxon>
    </lineage>
</organism>
<evidence type="ECO:0000256" key="2">
    <source>
        <dbReference type="SAM" id="Phobius"/>
    </source>
</evidence>
<gene>
    <name evidence="3" type="ORF">GCM10009038_08790</name>
</gene>
<feature type="transmembrane region" description="Helical" evidence="2">
    <location>
        <begin position="690"/>
        <end position="713"/>
    </location>
</feature>
<keyword evidence="2" id="KW-1133">Transmembrane helix</keyword>
<evidence type="ECO:0000313" key="3">
    <source>
        <dbReference type="EMBL" id="GHB12977.1"/>
    </source>
</evidence>
<feature type="transmembrane region" description="Helical" evidence="2">
    <location>
        <begin position="49"/>
        <end position="71"/>
    </location>
</feature>
<accession>A0ABQ3DRC8</accession>
<proteinExistence type="predicted"/>
<feature type="compositionally biased region" description="Polar residues" evidence="1">
    <location>
        <begin position="766"/>
        <end position="776"/>
    </location>
</feature>
<feature type="transmembrane region" description="Helical" evidence="2">
    <location>
        <begin position="603"/>
        <end position="628"/>
    </location>
</feature>
<evidence type="ECO:0000256" key="1">
    <source>
        <dbReference type="SAM" id="MobiDB-lite"/>
    </source>
</evidence>
<keyword evidence="2" id="KW-0812">Transmembrane</keyword>
<sequence length="788" mass="84899">MFFDGLMDQPGGVYWQALELIFGGWINTPWEGTDTSYTIMTVFMGSFNLVSWFMVAISLGIGILMGVVGSANEGKWGGSLIDPTWFALRTVFGLALLSPITFGPSLPYGAYVSYVNVLAVWVAGVGSNIADKFTYFAMDNIMSRGVDIGSEGNGFLVMDKLLKQSMCMNAFARRYENVYSEQFYNRGAGTSTPFTRDYNAVTLTDPDTIVELGPSGMCGSIGTSVEVDDPTKFGESESLSAVIAPKVKNLNLEYLLKVHSNITNAVGAGRYTSGQLEEWINRPASNPDVVNAVNRAGERFNQYAHEYDAKLKAIVANELRKAVEGKGLEVKMVGGQITLSMTEESVDHYGWGLLGPYYSIMSKKLSQINDNISIASNSVSFSLNMNKACAMSSSGFIDMIFGNKDNCNFLSDYNVGNIIINSAKSNARLSGDTLAQASTACSTEGCDDKDVKSLFNNIMSGPFIKMYGHFSQPMHFGAGGWFFGLFMSDGDSGTQSTGMVGLQDGIGGVANREIASTGLQIGNPLMFSASLGQSMIMSSNIINTILSGVQATVEAVSNSAISWFGGAVIGGLMYWVSILKILNGVMSVYGMALGYLIPMAPTLVFAMGFLATLTVTSIAITISGLVPATAFKPEGKGMSGQNLGRTIGYFWTLLLKAPFHVTGFILSMFVVNIAFVYYNQIFFMSFSEDAWSFNPFAIVGMATIYIGGLVTLLHTGFKITNVFADVALDFVAGKDYSMGNNIDNISTDRVSQMQTEVNRDSKMGNFGQSVGTSIGNKINAKRESDNKS</sequence>
<evidence type="ECO:0008006" key="5">
    <source>
        <dbReference type="Google" id="ProtNLM"/>
    </source>
</evidence>
<dbReference type="NCBIfam" id="TIGR04346">
    <property type="entry name" value="DotA_TraY"/>
    <property type="match status" value="1"/>
</dbReference>
<dbReference type="Proteomes" id="UP000646745">
    <property type="component" value="Unassembled WGS sequence"/>
</dbReference>
<feature type="transmembrane region" description="Helical" evidence="2">
    <location>
        <begin position="649"/>
        <end position="678"/>
    </location>
</feature>
<keyword evidence="4" id="KW-1185">Reference proteome</keyword>
<feature type="transmembrane region" description="Helical" evidence="2">
    <location>
        <begin position="83"/>
        <end position="102"/>
    </location>
</feature>
<keyword evidence="2" id="KW-0472">Membrane</keyword>
<comment type="caution">
    <text evidence="3">The sequence shown here is derived from an EMBL/GenBank/DDBJ whole genome shotgun (WGS) entry which is preliminary data.</text>
</comment>
<protein>
    <recommendedName>
        <fullName evidence="5">DotA/TraY family protein</fullName>
    </recommendedName>
</protein>
<dbReference type="InterPro" id="IPR027628">
    <property type="entry name" value="DotA_TraY"/>
</dbReference>
<name>A0ABQ3DRC8_9GAMM</name>